<proteinExistence type="predicted"/>
<comment type="caution">
    <text evidence="1">The sequence shown here is derived from an EMBL/GenBank/DDBJ whole genome shotgun (WGS) entry which is preliminary data.</text>
</comment>
<evidence type="ECO:0000313" key="2">
    <source>
        <dbReference type="Proteomes" id="UP000019812"/>
    </source>
</evidence>
<dbReference type="EMBL" id="JDSS02000041">
    <property type="protein sequence ID" value="KFB66540.1"/>
    <property type="molecule type" value="Genomic_DNA"/>
</dbReference>
<reference evidence="1 2" key="1">
    <citation type="submission" date="2014-07" db="EMBL/GenBank/DDBJ databases">
        <title>Expanding our view of genomic diversity in Candidatus Accumulibacter clades.</title>
        <authorList>
            <person name="Skennerton C.T."/>
            <person name="Barr J.J."/>
            <person name="Slater F.R."/>
            <person name="Bond P.L."/>
            <person name="Tyson G.W."/>
        </authorList>
    </citation>
    <scope>NUCLEOTIDE SEQUENCE [LARGE SCALE GENOMIC DNA]</scope>
    <source>
        <strain evidence="2">SK-01</strain>
    </source>
</reference>
<dbReference type="Proteomes" id="UP000019812">
    <property type="component" value="Unassembled WGS sequence"/>
</dbReference>
<sequence length="279" mass="30834">MRTQQSFTRADLFQGLEQAAVPLGPERAFAIACDKHPLDVLVDAREFFKARSARGLSAAASVSEADGIVCGAIVRYALVAAERYVVGKVEEGADRHRPDHDPVRSSDHLVACIEAAMRLGFGLCFSAGNPQPENVFRLVHPVPEPGVSGEEGEALSAAELLATLERGELQTGRDFDRNYVKTIIKKRAKKLQTGLVVSADAEGRLQSADRRAELLQYLKDKFELQTFFHQRAHETMPRWAKEMQDTLLHALGPIFAISLENAKTKEESMPEKTDQQAPR</sequence>
<name>A0A084XVP6_9PROT</name>
<organism evidence="1 2">
    <name type="scientific">Candidatus Accumulibacter vicinus</name>
    <dbReference type="NCBI Taxonomy" id="2954382"/>
    <lineage>
        <taxon>Bacteria</taxon>
        <taxon>Pseudomonadati</taxon>
        <taxon>Pseudomonadota</taxon>
        <taxon>Betaproteobacteria</taxon>
        <taxon>Candidatus Accumulibacter</taxon>
    </lineage>
</organism>
<protein>
    <submittedName>
        <fullName evidence="1">Uncharacterized protein</fullName>
    </submittedName>
</protein>
<accession>A0A084XVP6</accession>
<gene>
    <name evidence="1" type="ORF">CAPSK01_004060</name>
</gene>
<evidence type="ECO:0000313" key="1">
    <source>
        <dbReference type="EMBL" id="KFB66540.1"/>
    </source>
</evidence>
<dbReference type="AlphaFoldDB" id="A0A084XVP6"/>